<comment type="caution">
    <text evidence="7">The sequence shown here is derived from an EMBL/GenBank/DDBJ whole genome shotgun (WGS) entry which is preliminary data.</text>
</comment>
<keyword evidence="2" id="KW-0547">Nucleotide-binding</keyword>
<evidence type="ECO:0000313" key="8">
    <source>
        <dbReference type="Proteomes" id="UP001469553"/>
    </source>
</evidence>
<dbReference type="PANTHER" id="PTHR10903">
    <property type="entry name" value="GTPASE, IMAP FAMILY MEMBER-RELATED"/>
    <property type="match status" value="1"/>
</dbReference>
<dbReference type="InterPro" id="IPR045058">
    <property type="entry name" value="GIMA/IAN/Toc"/>
</dbReference>
<feature type="coiled-coil region" evidence="4">
    <location>
        <begin position="825"/>
        <end position="914"/>
    </location>
</feature>
<dbReference type="InterPro" id="IPR006703">
    <property type="entry name" value="G_AIG1"/>
</dbReference>
<evidence type="ECO:0000256" key="5">
    <source>
        <dbReference type="SAM" id="MobiDB-lite"/>
    </source>
</evidence>
<dbReference type="EMBL" id="JAHRIP010038886">
    <property type="protein sequence ID" value="MEQ2295695.1"/>
    <property type="molecule type" value="Genomic_DNA"/>
</dbReference>
<dbReference type="SUPFAM" id="SSF52540">
    <property type="entry name" value="P-loop containing nucleoside triphosphate hydrolases"/>
    <property type="match status" value="3"/>
</dbReference>
<keyword evidence="8" id="KW-1185">Reference proteome</keyword>
<dbReference type="InterPro" id="IPR027417">
    <property type="entry name" value="P-loop_NTPase"/>
</dbReference>
<keyword evidence="4" id="KW-0175">Coiled coil</keyword>
<proteinExistence type="inferred from homology"/>
<gene>
    <name evidence="7" type="ORF">AMECASPLE_017075</name>
</gene>
<reference evidence="7 8" key="1">
    <citation type="submission" date="2021-06" db="EMBL/GenBank/DDBJ databases">
        <authorList>
            <person name="Palmer J.M."/>
        </authorList>
    </citation>
    <scope>NUCLEOTIDE SEQUENCE [LARGE SCALE GENOMIC DNA]</scope>
    <source>
        <strain evidence="7 8">AS_MEX2019</strain>
        <tissue evidence="7">Muscle</tissue>
    </source>
</reference>
<evidence type="ECO:0000313" key="7">
    <source>
        <dbReference type="EMBL" id="MEQ2295695.1"/>
    </source>
</evidence>
<dbReference type="Gene3D" id="3.40.50.300">
    <property type="entry name" value="P-loop containing nucleotide triphosphate hydrolases"/>
    <property type="match status" value="4"/>
</dbReference>
<sequence length="1150" mass="132619">MMLQPSDMQVPERRPQIRRKNSKTLLPPMMAELRLILLGESWSEKSVIANSILGVLAFDTKAESKSPMENHKVILNTKVVLINTPDLLYVKFPEDKLKEHVELCVSLSDPGPHLFLLVVQPESFTEKQEKSFYRVLELFSDRFFDHSLVLVSKSKRKDPGSNEHLQELIKRCNHNSLIFDDKDILGLLRTVSNIVEMNNGEHLIIDRPSIKQVPFGLAAAAGRGLRMLLFGKTSSIQTQLCNFIIEKKSVGLPICYQAKPDEQGVWNGKLLTVVKTPELQPEEVLKEELKSCINLCPPGPNVLLLLVTPSDFTKKDRQTLKTNLDLFGEHALKHSMVIITHEANETSLAVNSLIRECEGRQYNLAENNHQKLMMKIEDVVNGNKGAFLTVTEDAEALIRQQTLPCMNLVLCGSRGAVKTSAAKAILGLRELHSASNSSECVRNQRELCGRWVSLVELPALYGEAQQKVMEESSRCISLCDPEGVHAFILVLPVGPLTDEDKGELQTLQDTFSSRVNTNTMVLLTAESDPKHPSVVNCLERNKDIQELIQRCGGRHVVVKGSDSKQFSTVIDFVVKMRHKCFSLKTLADTYKDKIIQQEKSITRLQAQLSNQTSNKVFMGDEEKQSSKCLRIVLIGKTGCGKSLSGNIILGRNCFETRLAQNSVTKHCQKAQGEVAGRPVAVVDTPGLFDNTLSHEEVQDEMVQCISLLAPGPHVFLLVLQIGRLTPEEKETLKLIKEGFGKKSENFTIILFTHGDKLEHENKSIEEFIEKDCHESFKKLIVQCGGRYHVFDNYKEQNRTQVTELITKIDAMVKDNGGSCFTNDMLQEAEAAIEKKKEIILKDEEEEMQKRIKELMRKHQKDKNDMEREMTEIKAKTELQIKQKEMKIKEVEKRLQRAEDEKMKEKARRQEEERKLKLEGVAWEGKLNKSKSEGGLKRHKSVLKKHETWEKEMKMLKEKHKQEDEQRQEEERRLRKEYEELKQDYDRQKQEDDIRKRTEAKDKEEMEEMYKKEVEKLRETYEEEARKKAEEFNEFKEKYSKEFAAQKQEYEKQLKEKDGKYDLLTALKELNEKDIREKHRKQIFDLVKCVTRKKENLRTIKEMLTRHEEQMKKGKNRQETENLHKIHEREIDELIQKLLDHEDTKSPCFIL</sequence>
<evidence type="ECO:0000256" key="2">
    <source>
        <dbReference type="ARBA" id="ARBA00022741"/>
    </source>
</evidence>
<protein>
    <recommendedName>
        <fullName evidence="6">AIG1-type G domain-containing protein</fullName>
    </recommendedName>
</protein>
<evidence type="ECO:0000256" key="4">
    <source>
        <dbReference type="SAM" id="Coils"/>
    </source>
</evidence>
<organism evidence="7 8">
    <name type="scientific">Ameca splendens</name>
    <dbReference type="NCBI Taxonomy" id="208324"/>
    <lineage>
        <taxon>Eukaryota</taxon>
        <taxon>Metazoa</taxon>
        <taxon>Chordata</taxon>
        <taxon>Craniata</taxon>
        <taxon>Vertebrata</taxon>
        <taxon>Euteleostomi</taxon>
        <taxon>Actinopterygii</taxon>
        <taxon>Neopterygii</taxon>
        <taxon>Teleostei</taxon>
        <taxon>Neoteleostei</taxon>
        <taxon>Acanthomorphata</taxon>
        <taxon>Ovalentaria</taxon>
        <taxon>Atherinomorphae</taxon>
        <taxon>Cyprinodontiformes</taxon>
        <taxon>Goodeidae</taxon>
        <taxon>Ameca</taxon>
    </lineage>
</organism>
<keyword evidence="3" id="KW-0342">GTP-binding</keyword>
<dbReference type="Pfam" id="PF04548">
    <property type="entry name" value="AIG1"/>
    <property type="match status" value="4"/>
</dbReference>
<evidence type="ECO:0000256" key="1">
    <source>
        <dbReference type="ARBA" id="ARBA00008535"/>
    </source>
</evidence>
<comment type="similarity">
    <text evidence="1">Belongs to the TRAFAC class TrmE-Era-EngA-EngB-Septin-like GTPase superfamily. AIG1/Toc34/Toc159-like paraseptin GTPase family. IAN subfamily.</text>
</comment>
<feature type="region of interest" description="Disordered" evidence="5">
    <location>
        <begin position="947"/>
        <end position="1007"/>
    </location>
</feature>
<dbReference type="CDD" id="cd01852">
    <property type="entry name" value="AIG1"/>
    <property type="match status" value="1"/>
</dbReference>
<evidence type="ECO:0000256" key="3">
    <source>
        <dbReference type="ARBA" id="ARBA00023134"/>
    </source>
</evidence>
<name>A0ABV0YQ01_9TELE</name>
<feature type="domain" description="AIG1-type G" evidence="6">
    <location>
        <begin position="626"/>
        <end position="829"/>
    </location>
</feature>
<dbReference type="PANTHER" id="PTHR10903:SF188">
    <property type="entry name" value="GTPASE IMAP FAMILY MEMBER 2-LIKE-RELATED"/>
    <property type="match status" value="1"/>
</dbReference>
<accession>A0ABV0YQ01</accession>
<dbReference type="Proteomes" id="UP001469553">
    <property type="component" value="Unassembled WGS sequence"/>
</dbReference>
<dbReference type="PROSITE" id="PS51720">
    <property type="entry name" value="G_AIG1"/>
    <property type="match status" value="1"/>
</dbReference>
<evidence type="ECO:0000259" key="6">
    <source>
        <dbReference type="PROSITE" id="PS51720"/>
    </source>
</evidence>